<keyword evidence="2" id="KW-1185">Reference proteome</keyword>
<organism evidence="1 2">
    <name type="scientific">Trichinella zimbabwensis</name>
    <dbReference type="NCBI Taxonomy" id="268475"/>
    <lineage>
        <taxon>Eukaryota</taxon>
        <taxon>Metazoa</taxon>
        <taxon>Ecdysozoa</taxon>
        <taxon>Nematoda</taxon>
        <taxon>Enoplea</taxon>
        <taxon>Dorylaimia</taxon>
        <taxon>Trichinellida</taxon>
        <taxon>Trichinellidae</taxon>
        <taxon>Trichinella</taxon>
    </lineage>
</organism>
<dbReference type="Proteomes" id="UP000055024">
    <property type="component" value="Unassembled WGS sequence"/>
</dbReference>
<evidence type="ECO:0000313" key="1">
    <source>
        <dbReference type="EMBL" id="KRZ07203.1"/>
    </source>
</evidence>
<evidence type="ECO:0000313" key="2">
    <source>
        <dbReference type="Proteomes" id="UP000055024"/>
    </source>
</evidence>
<dbReference type="EMBL" id="JYDP01000106">
    <property type="protein sequence ID" value="KRZ07203.1"/>
    <property type="molecule type" value="Genomic_DNA"/>
</dbReference>
<sequence length="96" mass="11289">MEFLRNFEMLYRRLLATQVIVYVLERRTESLYRRLLNHSDDENQEATSMIVEELLMINDNLLQLHSEQEELAGTIVSALIDILFLATLTEDVMHCC</sequence>
<comment type="caution">
    <text evidence="1">The sequence shown here is derived from an EMBL/GenBank/DDBJ whole genome shotgun (WGS) entry which is preliminary data.</text>
</comment>
<reference evidence="1 2" key="1">
    <citation type="submission" date="2015-01" db="EMBL/GenBank/DDBJ databases">
        <title>Evolution of Trichinella species and genotypes.</title>
        <authorList>
            <person name="Korhonen P.K."/>
            <person name="Edoardo P."/>
            <person name="Giuseppe L.R."/>
            <person name="Gasser R.B."/>
        </authorList>
    </citation>
    <scope>NUCLEOTIDE SEQUENCE [LARGE SCALE GENOMIC DNA]</scope>
    <source>
        <strain evidence="1">ISS1029</strain>
    </source>
</reference>
<dbReference type="AlphaFoldDB" id="A0A0V1H956"/>
<accession>A0A0V1H956</accession>
<proteinExistence type="predicted"/>
<name>A0A0V1H956_9BILA</name>
<dbReference type="OrthoDB" id="10515289at2759"/>
<protein>
    <submittedName>
        <fullName evidence="1">Uncharacterized protein</fullName>
    </submittedName>
</protein>
<gene>
    <name evidence="1" type="ORF">T11_14158</name>
</gene>